<comment type="similarity">
    <text evidence="2 8">Belongs to the alanine or glycine:cation symporter (AGCS) (TC 2.A.25) family.</text>
</comment>
<feature type="transmembrane region" description="Helical" evidence="8">
    <location>
        <begin position="145"/>
        <end position="163"/>
    </location>
</feature>
<evidence type="ECO:0000256" key="5">
    <source>
        <dbReference type="ARBA" id="ARBA00022692"/>
    </source>
</evidence>
<dbReference type="EMBL" id="QUAJ01000007">
    <property type="protein sequence ID" value="REI41869.1"/>
    <property type="molecule type" value="Genomic_DNA"/>
</dbReference>
<reference evidence="9 10" key="1">
    <citation type="submission" date="2018-08" db="EMBL/GenBank/DDBJ databases">
        <title>Draft genome sequence of Psychrilyobacter sp. strain SD5 isolated from Black Sea water.</title>
        <authorList>
            <person name="Yadav S."/>
            <person name="Villanueva L."/>
            <person name="Damste J.S.S."/>
        </authorList>
    </citation>
    <scope>NUCLEOTIDE SEQUENCE [LARGE SCALE GENOMIC DNA]</scope>
    <source>
        <strain evidence="9 10">SD5</strain>
    </source>
</reference>
<comment type="subcellular location">
    <subcellularLocation>
        <location evidence="1 8">Cell membrane</location>
        <topology evidence="1 8">Multi-pass membrane protein</topology>
    </subcellularLocation>
</comment>
<keyword evidence="3 8" id="KW-0813">Transport</keyword>
<evidence type="ECO:0000313" key="9">
    <source>
        <dbReference type="EMBL" id="REI41869.1"/>
    </source>
</evidence>
<protein>
    <submittedName>
        <fullName evidence="9">Amino acid carrier protein</fullName>
    </submittedName>
</protein>
<feature type="transmembrane region" description="Helical" evidence="8">
    <location>
        <begin position="437"/>
        <end position="457"/>
    </location>
</feature>
<name>A0ABX9KJD7_9FUSO</name>
<dbReference type="NCBIfam" id="TIGR00835">
    <property type="entry name" value="agcS"/>
    <property type="match status" value="1"/>
</dbReference>
<dbReference type="InterPro" id="IPR001463">
    <property type="entry name" value="Na/Ala_symport"/>
</dbReference>
<evidence type="ECO:0000256" key="7">
    <source>
        <dbReference type="ARBA" id="ARBA00023136"/>
    </source>
</evidence>
<evidence type="ECO:0000256" key="1">
    <source>
        <dbReference type="ARBA" id="ARBA00004651"/>
    </source>
</evidence>
<feature type="transmembrane region" description="Helical" evidence="8">
    <location>
        <begin position="12"/>
        <end position="33"/>
    </location>
</feature>
<keyword evidence="6 8" id="KW-1133">Transmembrane helix</keyword>
<dbReference type="Pfam" id="PF01235">
    <property type="entry name" value="Na_Ala_symp"/>
    <property type="match status" value="1"/>
</dbReference>
<evidence type="ECO:0000313" key="10">
    <source>
        <dbReference type="Proteomes" id="UP000263486"/>
    </source>
</evidence>
<keyword evidence="7 8" id="KW-0472">Membrane</keyword>
<dbReference type="PRINTS" id="PR00175">
    <property type="entry name" value="NAALASMPORT"/>
</dbReference>
<keyword evidence="4 8" id="KW-1003">Cell membrane</keyword>
<evidence type="ECO:0000256" key="6">
    <source>
        <dbReference type="ARBA" id="ARBA00022989"/>
    </source>
</evidence>
<comment type="caution">
    <text evidence="9">The sequence shown here is derived from an EMBL/GenBank/DDBJ whole genome shotgun (WGS) entry which is preliminary data.</text>
</comment>
<keyword evidence="5 8" id="KW-0812">Transmembrane</keyword>
<dbReference type="PANTHER" id="PTHR30330:SF7">
    <property type="entry name" value="SODIUM_PROTON-DEPENDENT ALANINE CARRIER PROTEIN YRBD-RELATED"/>
    <property type="match status" value="1"/>
</dbReference>
<evidence type="ECO:0000256" key="2">
    <source>
        <dbReference type="ARBA" id="ARBA00009261"/>
    </source>
</evidence>
<dbReference type="RefSeq" id="WP_114641865.1">
    <property type="nucleotide sequence ID" value="NZ_JAACIO010000006.1"/>
</dbReference>
<keyword evidence="8" id="KW-0769">Symport</keyword>
<organism evidence="9 10">
    <name type="scientific">Psychrilyobacter piezotolerans</name>
    <dbReference type="NCBI Taxonomy" id="2293438"/>
    <lineage>
        <taxon>Bacteria</taxon>
        <taxon>Fusobacteriati</taxon>
        <taxon>Fusobacteriota</taxon>
        <taxon>Fusobacteriia</taxon>
        <taxon>Fusobacteriales</taxon>
        <taxon>Fusobacteriaceae</taxon>
        <taxon>Psychrilyobacter</taxon>
    </lineage>
</organism>
<keyword evidence="10" id="KW-1185">Reference proteome</keyword>
<feature type="transmembrane region" description="Helical" evidence="8">
    <location>
        <begin position="183"/>
        <end position="201"/>
    </location>
</feature>
<evidence type="ECO:0000256" key="8">
    <source>
        <dbReference type="RuleBase" id="RU363064"/>
    </source>
</evidence>
<dbReference type="PANTHER" id="PTHR30330">
    <property type="entry name" value="AGSS FAMILY TRANSPORTER, SODIUM-ALANINE"/>
    <property type="match status" value="1"/>
</dbReference>
<proteinExistence type="inferred from homology"/>
<feature type="transmembrane region" description="Helical" evidence="8">
    <location>
        <begin position="302"/>
        <end position="323"/>
    </location>
</feature>
<feature type="transmembrane region" description="Helical" evidence="8">
    <location>
        <begin position="363"/>
        <end position="386"/>
    </location>
</feature>
<feature type="transmembrane region" description="Helical" evidence="8">
    <location>
        <begin position="208"/>
        <end position="230"/>
    </location>
</feature>
<sequence length="508" mass="53999">MESFINQLNGIIWSPLLVYLCLGAGLFFTLKIGGAQFTMIKEMIRLLMGKDVKPGERSKDSISGFEAMCMSVSGRVGTGNIAGVATAIALGGPGSIFWLWVISLLGAASSYVESTLGQLYKEKIEGGYRGGPAYYFKKGLLGGKAWYGNLFAIVTVAGMTFFMPSVQANVIAGSMQTATGIPTWATGVVIVTLLGIIIFGGAKRIAKFAGIVVPFMAIAYILVALIVLALNVGDIVPSLSLIIRSAFGQHEAFAGIVGSAVMWGVKRGIYSNEAGQGTGPASAAAADTSHPAKQGLIQAFSIYIDSVFVCTATALMIIITGAYKVFAPTGKEIYSGAIASTEMTMSTIGPLNTTAALDAGIGYGAYIVAIAIMFFAFTTILAYFWNGDTASVYLFGDETSGKKIRKILSILFLGFVFLGSIMSGGLAWTLGDIGVGMMAWVNIVGILIMYKPTILCLKDYKARMKNGTQDDWNFNPNEIGIEGSFKLWDDIRIEGRDLEPTEVELEIS</sequence>
<evidence type="ECO:0000256" key="4">
    <source>
        <dbReference type="ARBA" id="ARBA00022475"/>
    </source>
</evidence>
<dbReference type="Gene3D" id="1.20.1740.10">
    <property type="entry name" value="Amino acid/polyamine transporter I"/>
    <property type="match status" value="1"/>
</dbReference>
<dbReference type="Proteomes" id="UP000263486">
    <property type="component" value="Unassembled WGS sequence"/>
</dbReference>
<evidence type="ECO:0000256" key="3">
    <source>
        <dbReference type="ARBA" id="ARBA00022448"/>
    </source>
</evidence>
<gene>
    <name evidence="9" type="ORF">DYH56_05500</name>
</gene>
<feature type="transmembrane region" description="Helical" evidence="8">
    <location>
        <begin position="407"/>
        <end position="431"/>
    </location>
</feature>
<accession>A0ABX9KJD7</accession>